<dbReference type="InterPro" id="IPR029033">
    <property type="entry name" value="His_PPase_superfam"/>
</dbReference>
<dbReference type="Proteomes" id="UP000799118">
    <property type="component" value="Unassembled WGS sequence"/>
</dbReference>
<feature type="chain" id="PRO_5025581610" evidence="5">
    <location>
        <begin position="20"/>
        <end position="518"/>
    </location>
</feature>
<reference evidence="6" key="1">
    <citation type="journal article" date="2019" name="Environ. Microbiol.">
        <title>Fungal ecological strategies reflected in gene transcription - a case study of two litter decomposers.</title>
        <authorList>
            <person name="Barbi F."/>
            <person name="Kohler A."/>
            <person name="Barry K."/>
            <person name="Baskaran P."/>
            <person name="Daum C."/>
            <person name="Fauchery L."/>
            <person name="Ihrmark K."/>
            <person name="Kuo A."/>
            <person name="LaButti K."/>
            <person name="Lipzen A."/>
            <person name="Morin E."/>
            <person name="Grigoriev I.V."/>
            <person name="Henrissat B."/>
            <person name="Lindahl B."/>
            <person name="Martin F."/>
        </authorList>
    </citation>
    <scope>NUCLEOTIDE SEQUENCE</scope>
    <source>
        <strain evidence="6">JB14</strain>
    </source>
</reference>
<keyword evidence="2" id="KW-0325">Glycoprotein</keyword>
<proteinExistence type="predicted"/>
<feature type="signal peptide" evidence="5">
    <location>
        <begin position="1"/>
        <end position="19"/>
    </location>
</feature>
<feature type="active site" description="Proton donor" evidence="3">
    <location>
        <position position="343"/>
    </location>
</feature>
<dbReference type="PANTHER" id="PTHR20963">
    <property type="entry name" value="MULTIPLE INOSITOL POLYPHOSPHATE PHOSPHATASE-RELATED"/>
    <property type="match status" value="1"/>
</dbReference>
<dbReference type="InterPro" id="IPR016274">
    <property type="entry name" value="Histidine_acid_Pase_euk"/>
</dbReference>
<feature type="disulfide bond" evidence="4">
    <location>
        <begin position="50"/>
        <end position="393"/>
    </location>
</feature>
<dbReference type="Pfam" id="PF00328">
    <property type="entry name" value="His_Phos_2"/>
    <property type="match status" value="1"/>
</dbReference>
<dbReference type="GO" id="GO:0009277">
    <property type="term" value="C:fungal-type cell wall"/>
    <property type="evidence" value="ECO:0007669"/>
    <property type="project" value="TreeGrafter"/>
</dbReference>
<evidence type="ECO:0000313" key="7">
    <source>
        <dbReference type="Proteomes" id="UP000799118"/>
    </source>
</evidence>
<dbReference type="OrthoDB" id="6509975at2759"/>
<dbReference type="PIRSF" id="PIRSF000894">
    <property type="entry name" value="Acid_phosphatase"/>
    <property type="match status" value="1"/>
</dbReference>
<evidence type="ECO:0000256" key="5">
    <source>
        <dbReference type="SAM" id="SignalP"/>
    </source>
</evidence>
<dbReference type="PANTHER" id="PTHR20963:SF18">
    <property type="entry name" value="ACID PHOSPHATASE PHO11-RELATED"/>
    <property type="match status" value="1"/>
</dbReference>
<sequence length="518" mass="55285">MVPFSSVIAALFLASVVNAAFDPLKHSGNASPYFNAPTLPGLGAETPEGCVVDQAAYFVRHGSRYPEPGDLPGWQDLQFKIQNATFTAQGPLAFLASWVQPVDNVDHEPLYLSDTGAKEAFELGVELRNRYGFTAGGENFTAWSAGEQRVVDTTTYFLRGYLSAGNYLSDPSLNRGHLIILPDSLTEAQAANSTNGSFADSLTPSASCPPYNIFSANGSTTSNTFRDTYQNQTAARINTFLTSGNLSFDASDIGVMQDLCGFGFEVSGDTRFCDIFTDDEWLDYEYADDLNYYYGAGPGNPFSAVNGFPWIKAVTDLFVVGPNQTVANGTLTPPPLIMGFSHDNNLPPLISALGLWNNTVLSDTQRDTNPLREFRSGHLVAFRGYLALERLSCIPPEPLTNDTGVFHQAGILGGTVVTLNTTTPVFNATAPQLFVRVRADNAPVPIPTCSSGPGQTCPFEEFVDMVNGPLAAAAGDFITVCELTNVTGPGVSGISGDGSTVKFLTTKGDGTEVLVGLN</sequence>
<dbReference type="AlphaFoldDB" id="A0A6A4ICQ0"/>
<name>A0A6A4ICQ0_9AGAR</name>
<dbReference type="Gene3D" id="3.40.50.1240">
    <property type="entry name" value="Phosphoglycerate mutase-like"/>
    <property type="match status" value="1"/>
</dbReference>
<dbReference type="SUPFAM" id="SSF53254">
    <property type="entry name" value="Phosphoglycerate mutase-like"/>
    <property type="match status" value="1"/>
</dbReference>
<evidence type="ECO:0000256" key="4">
    <source>
        <dbReference type="PIRSR" id="PIRSR000894-2"/>
    </source>
</evidence>
<dbReference type="PROSITE" id="PS00778">
    <property type="entry name" value="HIS_ACID_PHOSPHAT_2"/>
    <property type="match status" value="1"/>
</dbReference>
<keyword evidence="1" id="KW-0378">Hydrolase</keyword>
<evidence type="ECO:0000256" key="3">
    <source>
        <dbReference type="PIRSR" id="PIRSR000894-1"/>
    </source>
</evidence>
<feature type="disulfide bond" evidence="4">
    <location>
        <begin position="260"/>
        <end position="273"/>
    </location>
</feature>
<keyword evidence="5" id="KW-0732">Signal</keyword>
<dbReference type="CDD" id="cd07061">
    <property type="entry name" value="HP_HAP_like"/>
    <property type="match status" value="1"/>
</dbReference>
<dbReference type="GO" id="GO:0003993">
    <property type="term" value="F:acid phosphatase activity"/>
    <property type="evidence" value="ECO:0007669"/>
    <property type="project" value="TreeGrafter"/>
</dbReference>
<gene>
    <name evidence="6" type="ORF">BT96DRAFT_986547</name>
</gene>
<evidence type="ECO:0000313" key="6">
    <source>
        <dbReference type="EMBL" id="KAE9407553.1"/>
    </source>
</evidence>
<accession>A0A6A4ICQ0</accession>
<feature type="active site" description="Nucleophile" evidence="3">
    <location>
        <position position="61"/>
    </location>
</feature>
<dbReference type="InterPro" id="IPR000560">
    <property type="entry name" value="His_Pase_clade-2"/>
</dbReference>
<dbReference type="EMBL" id="ML769395">
    <property type="protein sequence ID" value="KAE9407553.1"/>
    <property type="molecule type" value="Genomic_DNA"/>
</dbReference>
<keyword evidence="4" id="KW-1015">Disulfide bond</keyword>
<protein>
    <submittedName>
        <fullName evidence="6">Phosphoglycerate mutase-like protein</fullName>
    </submittedName>
</protein>
<evidence type="ECO:0000256" key="2">
    <source>
        <dbReference type="ARBA" id="ARBA00023180"/>
    </source>
</evidence>
<keyword evidence="7" id="KW-1185">Reference proteome</keyword>
<evidence type="ECO:0000256" key="1">
    <source>
        <dbReference type="ARBA" id="ARBA00022801"/>
    </source>
</evidence>
<organism evidence="6 7">
    <name type="scientific">Gymnopus androsaceus JB14</name>
    <dbReference type="NCBI Taxonomy" id="1447944"/>
    <lineage>
        <taxon>Eukaryota</taxon>
        <taxon>Fungi</taxon>
        <taxon>Dikarya</taxon>
        <taxon>Basidiomycota</taxon>
        <taxon>Agaricomycotina</taxon>
        <taxon>Agaricomycetes</taxon>
        <taxon>Agaricomycetidae</taxon>
        <taxon>Agaricales</taxon>
        <taxon>Marasmiineae</taxon>
        <taxon>Omphalotaceae</taxon>
        <taxon>Gymnopus</taxon>
    </lineage>
</organism>
<dbReference type="InterPro" id="IPR033379">
    <property type="entry name" value="Acid_Pase_AS"/>
</dbReference>